<protein>
    <submittedName>
        <fullName evidence="1">Uncharacterized protein</fullName>
    </submittedName>
</protein>
<reference evidence="1" key="1">
    <citation type="journal article" name="Vet. Microbiol.">
        <title>Identification of mcr-1 and a novel chloramphenicol resistance gene catT on an integrative and conjugative element in an Actinobacillus strain of swine origin.</title>
        <authorList>
            <person name="Gao Y."/>
            <person name="Xia L."/>
            <person name="Pan R."/>
            <person name="Xuan H."/>
            <person name="Guo H."/>
            <person name="Song Q."/>
            <person name="Wei J."/>
            <person name="Shao D."/>
            <person name="Liu K."/>
            <person name="Li Z."/>
            <person name="Qiu Y."/>
            <person name="Ma Z."/>
            <person name="Li B."/>
        </authorList>
    </citation>
    <scope>NUCLEOTIDE SEQUENCE</scope>
    <source>
        <strain evidence="1">GY-402</strain>
    </source>
</reference>
<proteinExistence type="predicted"/>
<evidence type="ECO:0000313" key="1">
    <source>
        <dbReference type="EMBL" id="QRX38469.1"/>
    </source>
</evidence>
<accession>A0A894TFZ7</accession>
<dbReference type="EMBL" id="MW030510">
    <property type="protein sequence ID" value="QRX38469.1"/>
    <property type="molecule type" value="Genomic_DNA"/>
</dbReference>
<sequence>MVQLADTKNKELAHVIQLLKHKKITPLAFQQGAYFAEFTIQVQQKQKYSSTRI</sequence>
<name>A0A894TFZ7_9PAST</name>
<organism evidence="1">
    <name type="scientific">Actinobacillus sp</name>
    <dbReference type="NCBI Taxonomy" id="41114"/>
    <lineage>
        <taxon>Bacteria</taxon>
        <taxon>Pseudomonadati</taxon>
        <taxon>Pseudomonadota</taxon>
        <taxon>Gammaproteobacteria</taxon>
        <taxon>Pasteurellales</taxon>
        <taxon>Pasteurellaceae</taxon>
        <taxon>Actinobacillus</taxon>
    </lineage>
</organism>
<dbReference type="AlphaFoldDB" id="A0A894TFZ7"/>